<evidence type="ECO:0000313" key="3">
    <source>
        <dbReference type="Proteomes" id="UP000190774"/>
    </source>
</evidence>
<dbReference type="EMBL" id="FUYE01000030">
    <property type="protein sequence ID" value="SKB08813.1"/>
    <property type="molecule type" value="Genomic_DNA"/>
</dbReference>
<dbReference type="STRING" id="48467.SAMN02745166_05039"/>
<dbReference type="RefSeq" id="WP_176159663.1">
    <property type="nucleotide sequence ID" value="NZ_FUYE01000030.1"/>
</dbReference>
<accession>A0A1T4Z4M0</accession>
<reference evidence="3" key="1">
    <citation type="submission" date="2017-02" db="EMBL/GenBank/DDBJ databases">
        <authorList>
            <person name="Varghese N."/>
            <person name="Submissions S."/>
        </authorList>
    </citation>
    <scope>NUCLEOTIDE SEQUENCE [LARGE SCALE GENOMIC DNA]</scope>
    <source>
        <strain evidence="3">ATCC 700200</strain>
    </source>
</reference>
<dbReference type="Proteomes" id="UP000190774">
    <property type="component" value="Unassembled WGS sequence"/>
</dbReference>
<name>A0A1T4Z4M0_9BACT</name>
<evidence type="ECO:0000256" key="1">
    <source>
        <dbReference type="SAM" id="MobiDB-lite"/>
    </source>
</evidence>
<dbReference type="AlphaFoldDB" id="A0A1T4Z4M0"/>
<organism evidence="2 3">
    <name type="scientific">Prosthecobacter debontii</name>
    <dbReference type="NCBI Taxonomy" id="48467"/>
    <lineage>
        <taxon>Bacteria</taxon>
        <taxon>Pseudomonadati</taxon>
        <taxon>Verrucomicrobiota</taxon>
        <taxon>Verrucomicrobiia</taxon>
        <taxon>Verrucomicrobiales</taxon>
        <taxon>Verrucomicrobiaceae</taxon>
        <taxon>Prosthecobacter</taxon>
    </lineage>
</organism>
<gene>
    <name evidence="2" type="ORF">SAMN02745166_05039</name>
</gene>
<proteinExistence type="predicted"/>
<keyword evidence="3" id="KW-1185">Reference proteome</keyword>
<sequence length="153" mass="16244">MNNSHMNRPLDASLSKLQTRVLKSTLTSVAAVPVAAFDSTLINTASQMHSKNVALLENMKLHPDFPSFAEKNSTRLGFVKAGMTVTGGSITAAKIVAKAQPIVHRIVGGVAERAIIGELMPPGSHSGHSSSYDTTASDAVADALRSRPKQHDW</sequence>
<feature type="region of interest" description="Disordered" evidence="1">
    <location>
        <begin position="122"/>
        <end position="153"/>
    </location>
</feature>
<protein>
    <submittedName>
        <fullName evidence="2">Uncharacterized protein</fullName>
    </submittedName>
</protein>
<feature type="compositionally biased region" description="Low complexity" evidence="1">
    <location>
        <begin position="122"/>
        <end position="131"/>
    </location>
</feature>
<evidence type="ECO:0000313" key="2">
    <source>
        <dbReference type="EMBL" id="SKB08813.1"/>
    </source>
</evidence>